<evidence type="ECO:0000259" key="7">
    <source>
        <dbReference type="Pfam" id="PF02776"/>
    </source>
</evidence>
<accession>A0AAU7MNW8</accession>
<protein>
    <submittedName>
        <fullName evidence="8">Thiamine pyrophosphate-binding protein</fullName>
    </submittedName>
</protein>
<dbReference type="Pfam" id="PF02776">
    <property type="entry name" value="TPP_enzyme_N"/>
    <property type="match status" value="1"/>
</dbReference>
<dbReference type="InterPro" id="IPR029061">
    <property type="entry name" value="THDP-binding"/>
</dbReference>
<keyword evidence="1" id="KW-0474">Menaquinone biosynthesis</keyword>
<dbReference type="EMBL" id="CP157802">
    <property type="protein sequence ID" value="XBQ19162.1"/>
    <property type="molecule type" value="Genomic_DNA"/>
</dbReference>
<dbReference type="AlphaFoldDB" id="A0AAU7MNW8"/>
<evidence type="ECO:0000256" key="4">
    <source>
        <dbReference type="ARBA" id="ARBA00022842"/>
    </source>
</evidence>
<evidence type="ECO:0000256" key="3">
    <source>
        <dbReference type="ARBA" id="ARBA00022723"/>
    </source>
</evidence>
<dbReference type="PIRSF" id="PIRSF004983">
    <property type="entry name" value="MenD"/>
    <property type="match status" value="1"/>
</dbReference>
<dbReference type="GO" id="GO:0070204">
    <property type="term" value="F:2-succinyl-5-enolpyruvyl-6-hydroxy-3-cyclohexene-1-carboxylic-acid synthase activity"/>
    <property type="evidence" value="ECO:0007669"/>
    <property type="project" value="InterPro"/>
</dbReference>
<keyword evidence="4" id="KW-0460">Magnesium</keyword>
<evidence type="ECO:0000256" key="6">
    <source>
        <dbReference type="ARBA" id="ARBA00023211"/>
    </source>
</evidence>
<proteinExistence type="predicted"/>
<keyword evidence="2" id="KW-0808">Transferase</keyword>
<dbReference type="GO" id="GO:0046872">
    <property type="term" value="F:metal ion binding"/>
    <property type="evidence" value="ECO:0007669"/>
    <property type="project" value="UniProtKB-KW"/>
</dbReference>
<gene>
    <name evidence="8" type="ORF">ABNF92_17190</name>
</gene>
<dbReference type="PANTHER" id="PTHR42916:SF1">
    <property type="entry name" value="PROTEIN PHYLLO, CHLOROPLASTIC"/>
    <property type="match status" value="1"/>
</dbReference>
<dbReference type="RefSeq" id="WP_349342824.1">
    <property type="nucleotide sequence ID" value="NZ_CP157802.1"/>
</dbReference>
<keyword evidence="5" id="KW-0786">Thiamine pyrophosphate</keyword>
<dbReference type="InterPro" id="IPR004433">
    <property type="entry name" value="MenaQ_synth_MenD"/>
</dbReference>
<reference evidence="8" key="1">
    <citation type="submission" date="2024-05" db="EMBL/GenBank/DDBJ databases">
        <title>Draft Genome Sequences of Flagellimonas sp. MMG031 and Marinobacter sp. MMG032 Isolated from the dinoflagellate Symbiodinium pilosum.</title>
        <authorList>
            <person name="Shikuma N.J."/>
            <person name="Farrell M.V."/>
        </authorList>
    </citation>
    <scope>NUCLEOTIDE SEQUENCE</scope>
    <source>
        <strain evidence="8">MMG032</strain>
    </source>
</reference>
<evidence type="ECO:0000313" key="8">
    <source>
        <dbReference type="EMBL" id="XBQ19162.1"/>
    </source>
</evidence>
<dbReference type="GO" id="GO:0009234">
    <property type="term" value="P:menaquinone biosynthetic process"/>
    <property type="evidence" value="ECO:0007669"/>
    <property type="project" value="UniProtKB-KW"/>
</dbReference>
<dbReference type="CDD" id="cd07037">
    <property type="entry name" value="TPP_PYR_MenD"/>
    <property type="match status" value="1"/>
</dbReference>
<feature type="domain" description="Thiamine pyrophosphate enzyme N-terminal TPP-binding" evidence="7">
    <location>
        <begin position="13"/>
        <end position="121"/>
    </location>
</feature>
<name>A0AAU7MNW8_9GAMM</name>
<keyword evidence="6" id="KW-0464">Manganese</keyword>
<keyword evidence="3" id="KW-0479">Metal-binding</keyword>
<sequence length="579" mass="64694">MNKFYTDEKNALIIVSLLKANGIRKLIASPGTTNMALVCSMQNDPYFQVYSSVDERSAAYMACGLAHESREPVVISCTGATASRNYMPGLTEAYYRKLPILAITSTQIIGKVGHHVPQVIDRSVKPNDTQRISVELPVIKDDDDWWECEVKVNQAILELKRGGGGPVHINLPTRYSRSYNTKALPACRVMNRFTTADQLPELKGRVAVFIGAHKPFSCEETQAIDRFCSSNDAVVFCDHTSSYRGKYRLLYSLAASQDLMDLASDKPDTTIHIGEVTGDYASMGMVGKEVWRVSEDGEIRDTFRKLRYVFEMGEKIFFERYTDASKDPSDQYLRHCQARLKEVQQEIPGLPFSNIWVAQKMANMIPDGSVIHFGILNSLRSWNFFELPHSVDSTSNVGGFGIDGGLSSLIGASLANPDRLYFGVIGDLAFFYDMNSLGNRHLGHNLRIMVVNNGKGTEFRQYNHVAADFGELADEFISAQGHYGNKSPTLLKHYAQDLGLKYISASSKAEFDGVYGEFLANCTEMQSVLFEVFTDSEEESHALEILRNIKKDFKKRAKLKAARLIGDRSVNAIKGYLKS</sequence>
<organism evidence="8">
    <name type="scientific">Marinobacter sp. MMG032</name>
    <dbReference type="NCBI Taxonomy" id="3158548"/>
    <lineage>
        <taxon>Bacteria</taxon>
        <taxon>Pseudomonadati</taxon>
        <taxon>Pseudomonadota</taxon>
        <taxon>Gammaproteobacteria</taxon>
        <taxon>Pseudomonadales</taxon>
        <taxon>Marinobacteraceae</taxon>
        <taxon>Marinobacter</taxon>
    </lineage>
</organism>
<evidence type="ECO:0000256" key="5">
    <source>
        <dbReference type="ARBA" id="ARBA00023052"/>
    </source>
</evidence>
<dbReference type="KEGG" id="mamm:ABNF92_17190"/>
<evidence type="ECO:0000256" key="2">
    <source>
        <dbReference type="ARBA" id="ARBA00022679"/>
    </source>
</evidence>
<dbReference type="Gene3D" id="3.40.50.1220">
    <property type="entry name" value="TPP-binding domain"/>
    <property type="match status" value="1"/>
</dbReference>
<evidence type="ECO:0000256" key="1">
    <source>
        <dbReference type="ARBA" id="ARBA00022428"/>
    </source>
</evidence>
<dbReference type="GO" id="GO:0030976">
    <property type="term" value="F:thiamine pyrophosphate binding"/>
    <property type="evidence" value="ECO:0007669"/>
    <property type="project" value="InterPro"/>
</dbReference>
<dbReference type="InterPro" id="IPR012001">
    <property type="entry name" value="Thiamin_PyroP_enz_TPP-bd_dom"/>
</dbReference>
<dbReference type="PANTHER" id="PTHR42916">
    <property type="entry name" value="2-SUCCINYL-5-ENOLPYRUVYL-6-HYDROXY-3-CYCLOHEXENE-1-CARBOXYLATE SYNTHASE"/>
    <property type="match status" value="1"/>
</dbReference>
<dbReference type="SUPFAM" id="SSF52518">
    <property type="entry name" value="Thiamin diphosphate-binding fold (THDP-binding)"/>
    <property type="match status" value="2"/>
</dbReference>
<dbReference type="Gene3D" id="3.40.50.970">
    <property type="match status" value="2"/>
</dbReference>